<feature type="compositionally biased region" description="Low complexity" evidence="1">
    <location>
        <begin position="284"/>
        <end position="293"/>
    </location>
</feature>
<feature type="compositionally biased region" description="Low complexity" evidence="1">
    <location>
        <begin position="7"/>
        <end position="21"/>
    </location>
</feature>
<protein>
    <submittedName>
        <fullName evidence="2">Uncharacterized protein</fullName>
    </submittedName>
</protein>
<proteinExistence type="predicted"/>
<evidence type="ECO:0000256" key="1">
    <source>
        <dbReference type="SAM" id="MobiDB-lite"/>
    </source>
</evidence>
<keyword evidence="3" id="KW-1185">Reference proteome</keyword>
<organism evidence="2 3">
    <name type="scientific">Elliptochloris bilobata</name>
    <dbReference type="NCBI Taxonomy" id="381761"/>
    <lineage>
        <taxon>Eukaryota</taxon>
        <taxon>Viridiplantae</taxon>
        <taxon>Chlorophyta</taxon>
        <taxon>core chlorophytes</taxon>
        <taxon>Trebouxiophyceae</taxon>
        <taxon>Trebouxiophyceae incertae sedis</taxon>
        <taxon>Elliptochloris clade</taxon>
        <taxon>Elliptochloris</taxon>
    </lineage>
</organism>
<name>A0AAW1R1Q1_9CHLO</name>
<accession>A0AAW1R1Q1</accession>
<gene>
    <name evidence="2" type="ORF">WJX81_008295</name>
</gene>
<evidence type="ECO:0000313" key="3">
    <source>
        <dbReference type="Proteomes" id="UP001445335"/>
    </source>
</evidence>
<feature type="compositionally biased region" description="Low complexity" evidence="1">
    <location>
        <begin position="131"/>
        <end position="141"/>
    </location>
</feature>
<feature type="region of interest" description="Disordered" evidence="1">
    <location>
        <begin position="131"/>
        <end position="150"/>
    </location>
</feature>
<dbReference type="EMBL" id="JALJOU010000059">
    <property type="protein sequence ID" value="KAK9827346.1"/>
    <property type="molecule type" value="Genomic_DNA"/>
</dbReference>
<dbReference type="Proteomes" id="UP001445335">
    <property type="component" value="Unassembled WGS sequence"/>
</dbReference>
<feature type="region of interest" description="Disordered" evidence="1">
    <location>
        <begin position="1"/>
        <end position="35"/>
    </location>
</feature>
<evidence type="ECO:0000313" key="2">
    <source>
        <dbReference type="EMBL" id="KAK9827346.1"/>
    </source>
</evidence>
<reference evidence="2 3" key="1">
    <citation type="journal article" date="2024" name="Nat. Commun.">
        <title>Phylogenomics reveals the evolutionary origins of lichenization in chlorophyte algae.</title>
        <authorList>
            <person name="Puginier C."/>
            <person name="Libourel C."/>
            <person name="Otte J."/>
            <person name="Skaloud P."/>
            <person name="Haon M."/>
            <person name="Grisel S."/>
            <person name="Petersen M."/>
            <person name="Berrin J.G."/>
            <person name="Delaux P.M."/>
            <person name="Dal Grande F."/>
            <person name="Keller J."/>
        </authorList>
    </citation>
    <scope>NUCLEOTIDE SEQUENCE [LARGE SCALE GENOMIC DNA]</scope>
    <source>
        <strain evidence="2 3">SAG 245.80</strain>
    </source>
</reference>
<comment type="caution">
    <text evidence="2">The sequence shown here is derived from an EMBL/GenBank/DDBJ whole genome shotgun (WGS) entry which is preliminary data.</text>
</comment>
<feature type="region of interest" description="Disordered" evidence="1">
    <location>
        <begin position="276"/>
        <end position="342"/>
    </location>
</feature>
<sequence length="356" mass="36251">MAWQVRQQPQQEPQAEGAPGASQVSNTSLPVQGVRARLATPQWDLARAPGHALRGASAASRTVPAVPERQQRSIHEDASSPEIVARARHPVSPPSTTVDAHVAPLAKLYEAASARLQRPAELIVSSAGTPPAEAAGAGAAGMPSREASLPTGASHAASEAATLFEQGFGSPVAVEPENSGAGQLVPVHIQSSAGNIFQSSRFSGTAGWTAIGVPPAAAAHTAHAAAAHAAHAAPAPTAQAAAVPAAVSFSLADAPRQHPPARATPCLGFDMEEDAAPARRRARQAGSATGARAHNGRFGAGSAPGFESTVPKRPGPRAGRQQRRGSGGGAWHLGRRESPQDQAALASLWHALRSGW</sequence>
<feature type="region of interest" description="Disordered" evidence="1">
    <location>
        <begin position="54"/>
        <end position="77"/>
    </location>
</feature>
<dbReference type="AlphaFoldDB" id="A0AAW1R1Q1"/>